<dbReference type="GO" id="GO:0022857">
    <property type="term" value="F:transmembrane transporter activity"/>
    <property type="evidence" value="ECO:0007669"/>
    <property type="project" value="InterPro"/>
</dbReference>
<feature type="transmembrane region" description="Helical" evidence="6">
    <location>
        <begin position="322"/>
        <end position="341"/>
    </location>
</feature>
<evidence type="ECO:0000256" key="3">
    <source>
        <dbReference type="ARBA" id="ARBA00022989"/>
    </source>
</evidence>
<dbReference type="PROSITE" id="PS50850">
    <property type="entry name" value="MFS"/>
    <property type="match status" value="1"/>
</dbReference>
<evidence type="ECO:0000256" key="4">
    <source>
        <dbReference type="ARBA" id="ARBA00023136"/>
    </source>
</evidence>
<comment type="subcellular location">
    <subcellularLocation>
        <location evidence="1">Membrane</location>
        <topology evidence="1">Multi-pass membrane protein</topology>
    </subcellularLocation>
</comment>
<keyword evidence="4 6" id="KW-0472">Membrane</keyword>
<name>A0AAF0EME9_9BASI</name>
<feature type="transmembrane region" description="Helical" evidence="6">
    <location>
        <begin position="27"/>
        <end position="46"/>
    </location>
</feature>
<organism evidence="8 9">
    <name type="scientific">Malassezia cuniculi</name>
    <dbReference type="NCBI Taxonomy" id="948313"/>
    <lineage>
        <taxon>Eukaryota</taxon>
        <taxon>Fungi</taxon>
        <taxon>Dikarya</taxon>
        <taxon>Basidiomycota</taxon>
        <taxon>Ustilaginomycotina</taxon>
        <taxon>Malasseziomycetes</taxon>
        <taxon>Malasseziales</taxon>
        <taxon>Malasseziaceae</taxon>
        <taxon>Malassezia</taxon>
    </lineage>
</organism>
<dbReference type="AlphaFoldDB" id="A0AAF0EME9"/>
<dbReference type="Gene3D" id="1.20.1250.20">
    <property type="entry name" value="MFS general substrate transporter like domains"/>
    <property type="match status" value="2"/>
</dbReference>
<feature type="transmembrane region" description="Helical" evidence="6">
    <location>
        <begin position="435"/>
        <end position="452"/>
    </location>
</feature>
<gene>
    <name evidence="8" type="ORF">MCUN1_000116</name>
</gene>
<feature type="region of interest" description="Disordered" evidence="5">
    <location>
        <begin position="290"/>
        <end position="312"/>
    </location>
</feature>
<dbReference type="SUPFAM" id="SSF103473">
    <property type="entry name" value="MFS general substrate transporter"/>
    <property type="match status" value="1"/>
</dbReference>
<keyword evidence="9" id="KW-1185">Reference proteome</keyword>
<evidence type="ECO:0000256" key="5">
    <source>
        <dbReference type="SAM" id="MobiDB-lite"/>
    </source>
</evidence>
<feature type="transmembrane region" description="Helical" evidence="6">
    <location>
        <begin position="185"/>
        <end position="208"/>
    </location>
</feature>
<feature type="region of interest" description="Disordered" evidence="5">
    <location>
        <begin position="1"/>
        <end position="20"/>
    </location>
</feature>
<dbReference type="Pfam" id="PF07690">
    <property type="entry name" value="MFS_1"/>
    <property type="match status" value="1"/>
</dbReference>
<accession>A0AAF0EME9</accession>
<proteinExistence type="predicted"/>
<keyword evidence="2 6" id="KW-0812">Transmembrane</keyword>
<feature type="transmembrane region" description="Helical" evidence="6">
    <location>
        <begin position="528"/>
        <end position="546"/>
    </location>
</feature>
<feature type="transmembrane region" description="Helical" evidence="6">
    <location>
        <begin position="117"/>
        <end position="136"/>
    </location>
</feature>
<dbReference type="PANTHER" id="PTHR23507">
    <property type="entry name" value="ZGC:174356"/>
    <property type="match status" value="1"/>
</dbReference>
<feature type="transmembrane region" description="Helical" evidence="6">
    <location>
        <begin position="361"/>
        <end position="382"/>
    </location>
</feature>
<reference evidence="8" key="1">
    <citation type="submission" date="2023-03" db="EMBL/GenBank/DDBJ databases">
        <title>Mating type loci evolution in Malassezia.</title>
        <authorList>
            <person name="Coelho M.A."/>
        </authorList>
    </citation>
    <scope>NUCLEOTIDE SEQUENCE</scope>
    <source>
        <strain evidence="8">CBS 11721</strain>
    </source>
</reference>
<dbReference type="GO" id="GO:0016020">
    <property type="term" value="C:membrane"/>
    <property type="evidence" value="ECO:0007669"/>
    <property type="project" value="UniProtKB-SubCell"/>
</dbReference>
<feature type="compositionally biased region" description="Basic and acidic residues" evidence="5">
    <location>
        <begin position="290"/>
        <end position="308"/>
    </location>
</feature>
<dbReference type="InterPro" id="IPR036259">
    <property type="entry name" value="MFS_trans_sf"/>
</dbReference>
<protein>
    <recommendedName>
        <fullName evidence="7">Major facilitator superfamily (MFS) profile domain-containing protein</fullName>
    </recommendedName>
</protein>
<evidence type="ECO:0000256" key="1">
    <source>
        <dbReference type="ARBA" id="ARBA00004141"/>
    </source>
</evidence>
<dbReference type="InterPro" id="IPR011701">
    <property type="entry name" value="MFS"/>
</dbReference>
<evidence type="ECO:0000313" key="8">
    <source>
        <dbReference type="EMBL" id="WFD33303.1"/>
    </source>
</evidence>
<dbReference type="InterPro" id="IPR020846">
    <property type="entry name" value="MFS_dom"/>
</dbReference>
<feature type="domain" description="Major facilitator superfamily (MFS) profile" evidence="7">
    <location>
        <begin position="26"/>
        <end position="551"/>
    </location>
</feature>
<dbReference type="Proteomes" id="UP001219933">
    <property type="component" value="Chromosome 1"/>
</dbReference>
<feature type="transmembrane region" description="Helical" evidence="6">
    <location>
        <begin position="458"/>
        <end position="484"/>
    </location>
</feature>
<evidence type="ECO:0000313" key="9">
    <source>
        <dbReference type="Proteomes" id="UP001219933"/>
    </source>
</evidence>
<feature type="transmembrane region" description="Helical" evidence="6">
    <location>
        <begin position="496"/>
        <end position="516"/>
    </location>
</feature>
<feature type="transmembrane region" description="Helical" evidence="6">
    <location>
        <begin position="142"/>
        <end position="165"/>
    </location>
</feature>
<feature type="transmembrane region" description="Helical" evidence="6">
    <location>
        <begin position="86"/>
        <end position="105"/>
    </location>
</feature>
<dbReference type="PANTHER" id="PTHR23507:SF1">
    <property type="entry name" value="FI18259P1-RELATED"/>
    <property type="match status" value="1"/>
</dbReference>
<keyword evidence="3 6" id="KW-1133">Transmembrane helix</keyword>
<evidence type="ECO:0000259" key="7">
    <source>
        <dbReference type="PROSITE" id="PS50850"/>
    </source>
</evidence>
<feature type="transmembrane region" description="Helical" evidence="6">
    <location>
        <begin position="214"/>
        <end position="235"/>
    </location>
</feature>
<evidence type="ECO:0000256" key="2">
    <source>
        <dbReference type="ARBA" id="ARBA00022692"/>
    </source>
</evidence>
<evidence type="ECO:0000256" key="6">
    <source>
        <dbReference type="SAM" id="Phobius"/>
    </source>
</evidence>
<sequence length="561" mass="60766">MQSSAAPDAQEGPVHETQETPARNPSLYWLFPLIFIFCFRLGLVIAPRIELYLSLVCAEVGLETHDHVPSSACRASPAAQRKLSSLMLYMLLGIGVFSALSSGFWSSFSDRYGRVRVMAITVFGILVMDAFILFAAHAPPGIISPTAFLAVGGVLEGISGGYAVFSSMTQCYLSDVTPSGSRARLFSFAAGALFAGISVGPLVGGIITGATDNALVTLWFGSAVQALVFIFTLCIPESLSASHMQSARREYKDRVRESPSLARYVHSALAAPARTLQVLLPCRTSDYERVAPDDEHHDDERDNEHDEPFSVSHVPGKSHLDANLFLLSCAYFFETACQAIVPFSLQYTQMMFNWDSEAMSYYMTFTSVLRVIALAGVIPWAIRIIHRPGSTASEPMDAPPAQPVGTSTRAYIDNLWEQRARQLRLIRDSHFDRKLAIFSAVLSCLANVMLGLAHTPGIFLAVMVLVALGSGSASALNSLSLALIPRPKDAGRLFGAWAVLGTVASSLFGPPIYTWVFRATVTYSPSAIFHLAGAMQGVAAVFLLLIRLRHESTLAVPDDST</sequence>
<dbReference type="EMBL" id="CP119877">
    <property type="protein sequence ID" value="WFD33303.1"/>
    <property type="molecule type" value="Genomic_DNA"/>
</dbReference>